<comment type="caution">
    <text evidence="5">The sequence shown here is derived from an EMBL/GenBank/DDBJ whole genome shotgun (WGS) entry which is preliminary data.</text>
</comment>
<dbReference type="InterPro" id="IPR031325">
    <property type="entry name" value="RHS_repeat"/>
</dbReference>
<accession>A0A7X5UXZ5</accession>
<feature type="chain" id="PRO_5031196595" evidence="3">
    <location>
        <begin position="23"/>
        <end position="883"/>
    </location>
</feature>
<dbReference type="InterPro" id="IPR022385">
    <property type="entry name" value="Rhs_assc_core"/>
</dbReference>
<feature type="domain" description="Teneurin-like YD-shell" evidence="4">
    <location>
        <begin position="495"/>
        <end position="693"/>
    </location>
</feature>
<keyword evidence="6" id="KW-1185">Reference proteome</keyword>
<evidence type="ECO:0000256" key="1">
    <source>
        <dbReference type="ARBA" id="ARBA00022737"/>
    </source>
</evidence>
<sequence>MRKIVTRLLGVAALFMPVAAMAQALPSDFTSATRYDLADRVTGTIAPDPDGVGPLRYLAVRNSYDAAGRLVKVEKGQLADWMPEATEPKDWTGFTIHQTVETVYDVMSRKTHERVREGVNGPIHQVTQYSYDALGRLECTAVRMNLAAFGSLPASACALGAEGSQGPDRITKNVYDAAGQLVQVRKAVASSLEQAYATYSYTANGKQEYVVDANGNKARLVYDGHDRQVQWQFPSASAPGGYNPSTPANALATAGAVNANDREEYGYDANGNRTSLRKRDGRVFGYTFDALNRMSSKIVPTACVAGYACTSVNPSATRSVYYSYDLRGLQTAARFDSASGADAVTNGYDGFGRLTSSTTSMAGVSRSLSYQYDADGNRTRITHPDGNVFTYAYDGLDRPVDTYESGLYQRLHFDWDSQGRRWGEWRGSVFSTYGYDPISRPASITHDLAGSAYDVTTSLGYNPASQIVSRTRSNDAYAFTGFVNVNRGYAPNGLNQYASVAGTGFGYDANGNLISDGTTSYAYDAENRLVANSAGVNLVYDPLGRLYQVYRAGVSDTRFLYDGDQLTVEYDGSGNLLRRYVHSVGEDDPMLWYEGASLADLRSMQVDHQGSIVSVADASGNKLAINSYDEYGIPGAGNMGRFQYTGQAWIPELGMYHYKARIYSPTLGRFLQTDPIGYQDQVNLYAYVGNDPVNGRDPTGNFAEDFSLVGRECSAGSVCVTYGGLNAAIDPGGAGKKGGGGRPGNGEAGRTSSAAGSGNADKKYRPGPNPGTRQWKDPNGKTHYGSWPQDGRKGGDGTGVHPNSKYPDGTPVSGKGAPTPSPTPSPEVASPSNARAINGVSPTAGTALGILGIGVVGACILLEPCGAVLGTITAAGAVVVVAQ</sequence>
<reference evidence="5 6" key="1">
    <citation type="submission" date="2020-03" db="EMBL/GenBank/DDBJ databases">
        <title>Genomic Encyclopedia of Type Strains, Phase IV (KMG-IV): sequencing the most valuable type-strain genomes for metagenomic binning, comparative biology and taxonomic classification.</title>
        <authorList>
            <person name="Goeker M."/>
        </authorList>
    </citation>
    <scope>NUCLEOTIDE SEQUENCE [LARGE SCALE GENOMIC DNA]</scope>
    <source>
        <strain evidence="5 6">DSM 4733</strain>
    </source>
</reference>
<evidence type="ECO:0000259" key="4">
    <source>
        <dbReference type="Pfam" id="PF25023"/>
    </source>
</evidence>
<dbReference type="AlphaFoldDB" id="A0A7X5UXZ5"/>
<protein>
    <submittedName>
        <fullName evidence="5">RHS repeat-associated protein</fullName>
    </submittedName>
</protein>
<evidence type="ECO:0000256" key="3">
    <source>
        <dbReference type="SAM" id="SignalP"/>
    </source>
</evidence>
<dbReference type="PANTHER" id="PTHR32305:SF15">
    <property type="entry name" value="PROTEIN RHSA-RELATED"/>
    <property type="match status" value="1"/>
</dbReference>
<gene>
    <name evidence="5" type="ORF">FHR20_001271</name>
</gene>
<evidence type="ECO:0000256" key="2">
    <source>
        <dbReference type="SAM" id="MobiDB-lite"/>
    </source>
</evidence>
<feature type="region of interest" description="Disordered" evidence="2">
    <location>
        <begin position="730"/>
        <end position="833"/>
    </location>
</feature>
<dbReference type="RefSeq" id="WP_167298711.1">
    <property type="nucleotide sequence ID" value="NZ_JAASQV010000001.1"/>
</dbReference>
<dbReference type="NCBIfam" id="TIGR03696">
    <property type="entry name" value="Rhs_assc_core"/>
    <property type="match status" value="1"/>
</dbReference>
<dbReference type="InterPro" id="IPR056823">
    <property type="entry name" value="TEN-like_YD-shell"/>
</dbReference>
<dbReference type="Pfam" id="PF25023">
    <property type="entry name" value="TEN_YD-shell"/>
    <property type="match status" value="1"/>
</dbReference>
<evidence type="ECO:0000313" key="5">
    <source>
        <dbReference type="EMBL" id="NIJ64340.1"/>
    </source>
</evidence>
<dbReference type="Pfam" id="PF05593">
    <property type="entry name" value="RHS_repeat"/>
    <property type="match status" value="2"/>
</dbReference>
<feature type="signal peptide" evidence="3">
    <location>
        <begin position="1"/>
        <end position="22"/>
    </location>
</feature>
<dbReference type="PANTHER" id="PTHR32305">
    <property type="match status" value="1"/>
</dbReference>
<name>A0A7X5UXZ5_9SPHN</name>
<keyword evidence="1" id="KW-0677">Repeat</keyword>
<organism evidence="5 6">
    <name type="scientific">Sphingomonas leidyi</name>
    <dbReference type="NCBI Taxonomy" id="68569"/>
    <lineage>
        <taxon>Bacteria</taxon>
        <taxon>Pseudomonadati</taxon>
        <taxon>Pseudomonadota</taxon>
        <taxon>Alphaproteobacteria</taxon>
        <taxon>Sphingomonadales</taxon>
        <taxon>Sphingomonadaceae</taxon>
        <taxon>Sphingomonas</taxon>
    </lineage>
</organism>
<feature type="compositionally biased region" description="Gly residues" evidence="2">
    <location>
        <begin position="732"/>
        <end position="747"/>
    </location>
</feature>
<dbReference type="EMBL" id="JAASQV010000001">
    <property type="protein sequence ID" value="NIJ64340.1"/>
    <property type="molecule type" value="Genomic_DNA"/>
</dbReference>
<dbReference type="InterPro" id="IPR006530">
    <property type="entry name" value="YD"/>
</dbReference>
<dbReference type="Gene3D" id="2.180.10.10">
    <property type="entry name" value="RHS repeat-associated core"/>
    <property type="match status" value="2"/>
</dbReference>
<dbReference type="InterPro" id="IPR050708">
    <property type="entry name" value="T6SS_VgrG/RHS"/>
</dbReference>
<evidence type="ECO:0000313" key="6">
    <source>
        <dbReference type="Proteomes" id="UP000564677"/>
    </source>
</evidence>
<proteinExistence type="predicted"/>
<dbReference type="NCBIfam" id="TIGR01643">
    <property type="entry name" value="YD_repeat_2x"/>
    <property type="match status" value="1"/>
</dbReference>
<keyword evidence="3" id="KW-0732">Signal</keyword>
<dbReference type="Proteomes" id="UP000564677">
    <property type="component" value="Unassembled WGS sequence"/>
</dbReference>